<dbReference type="SUPFAM" id="SSF56349">
    <property type="entry name" value="DNA breaking-rejoining enzymes"/>
    <property type="match status" value="1"/>
</dbReference>
<dbReference type="GO" id="GO:0003677">
    <property type="term" value="F:DNA binding"/>
    <property type="evidence" value="ECO:0007669"/>
    <property type="project" value="UniProtKB-UniRule"/>
</dbReference>
<protein>
    <submittedName>
        <fullName evidence="7">Integrase</fullName>
    </submittedName>
</protein>
<comment type="caution">
    <text evidence="7">The sequence shown here is derived from an EMBL/GenBank/DDBJ whole genome shotgun (WGS) entry which is preliminary data.</text>
</comment>
<evidence type="ECO:0000256" key="4">
    <source>
        <dbReference type="PROSITE-ProRule" id="PRU01248"/>
    </source>
</evidence>
<accession>A0A1E3WFZ0</accession>
<evidence type="ECO:0000313" key="8">
    <source>
        <dbReference type="EMBL" id="ODS04729.1"/>
    </source>
</evidence>
<dbReference type="GO" id="GO:0006310">
    <property type="term" value="P:DNA recombination"/>
    <property type="evidence" value="ECO:0007669"/>
    <property type="project" value="UniProtKB-KW"/>
</dbReference>
<dbReference type="RefSeq" id="WP_069447856.1">
    <property type="nucleotide sequence ID" value="NZ_CP134277.1"/>
</dbReference>
<evidence type="ECO:0000256" key="1">
    <source>
        <dbReference type="ARBA" id="ARBA00022908"/>
    </source>
</evidence>
<evidence type="ECO:0000259" key="6">
    <source>
        <dbReference type="PROSITE" id="PS51900"/>
    </source>
</evidence>
<dbReference type="Gene3D" id="1.10.150.130">
    <property type="match status" value="1"/>
</dbReference>
<reference evidence="7 9" key="1">
    <citation type="submission" date="2016-08" db="EMBL/GenBank/DDBJ databases">
        <title>Genome sequencing of Vibrio scophthalmi strain FP3289, an isolated from Paralichthys olivaceus.</title>
        <authorList>
            <person name="Han H.-J."/>
        </authorList>
    </citation>
    <scope>NUCLEOTIDE SEQUENCE [LARGE SCALE GENOMIC DNA]</scope>
    <source>
        <strain evidence="7 9">FP3289</strain>
    </source>
</reference>
<dbReference type="CDD" id="cd00796">
    <property type="entry name" value="INT_Rci_Hp1_C"/>
    <property type="match status" value="1"/>
</dbReference>
<sequence length="323" mass="36842">MTVKSIEGGYLVDCRPCGRRGKRYRKKFKTKGEAQTFERWLIASKNDKDWIDKPKDRRKLNDLIELWFKYKGKKLKSGEGNYQKLLHLSRDLGNPRACDLSKRMFIDYRVEQFDKGIKASTLNRTQMLLSGVFTTLIEIDEFFAEHPTKGLSKLKIPPSEMSFLSQSEIKILLSTLQADNLKIAKLCLSTGARWGEAANLKGRNIQGNKVTFVDTKNGKNRTVPVRPDLIAEIDNGKSGTLFRPCYVEFRKILCGLDFDLPRGQATHVLRHTFASHFMMNGGNILTLQKILGHATIMQTMTYAHLAPDYLNEAMKLNPLEPNI</sequence>
<evidence type="ECO:0000313" key="7">
    <source>
        <dbReference type="EMBL" id="ODS04721.1"/>
    </source>
</evidence>
<dbReference type="Gene3D" id="1.10.443.10">
    <property type="entry name" value="Intergrase catalytic core"/>
    <property type="match status" value="1"/>
</dbReference>
<dbReference type="InterPro" id="IPR002104">
    <property type="entry name" value="Integrase_catalytic"/>
</dbReference>
<organism evidence="7 9">
    <name type="scientific">Vibrio scophthalmi</name>
    <dbReference type="NCBI Taxonomy" id="45658"/>
    <lineage>
        <taxon>Bacteria</taxon>
        <taxon>Pseudomonadati</taxon>
        <taxon>Pseudomonadota</taxon>
        <taxon>Gammaproteobacteria</taxon>
        <taxon>Vibrionales</taxon>
        <taxon>Vibrionaceae</taxon>
        <taxon>Vibrio</taxon>
    </lineage>
</organism>
<dbReference type="GO" id="GO:0015074">
    <property type="term" value="P:DNA integration"/>
    <property type="evidence" value="ECO:0007669"/>
    <property type="project" value="UniProtKB-KW"/>
</dbReference>
<keyword evidence="3" id="KW-0233">DNA recombination</keyword>
<dbReference type="Pfam" id="PF24624">
    <property type="entry name" value="Int_N"/>
    <property type="match status" value="1"/>
</dbReference>
<evidence type="ECO:0000313" key="9">
    <source>
        <dbReference type="Proteomes" id="UP000095131"/>
    </source>
</evidence>
<dbReference type="Proteomes" id="UP000095131">
    <property type="component" value="Unassembled WGS sequence"/>
</dbReference>
<dbReference type="EMBL" id="MDCJ01000007">
    <property type="protein sequence ID" value="ODS04729.1"/>
    <property type="molecule type" value="Genomic_DNA"/>
</dbReference>
<dbReference type="PROSITE" id="PS51898">
    <property type="entry name" value="TYR_RECOMBINASE"/>
    <property type="match status" value="1"/>
</dbReference>
<dbReference type="InterPro" id="IPR011010">
    <property type="entry name" value="DNA_brk_join_enz"/>
</dbReference>
<dbReference type="Pfam" id="PF00589">
    <property type="entry name" value="Phage_integrase"/>
    <property type="match status" value="1"/>
</dbReference>
<dbReference type="InterPro" id="IPR057084">
    <property type="entry name" value="Int_N"/>
</dbReference>
<dbReference type="InterPro" id="IPR013762">
    <property type="entry name" value="Integrase-like_cat_sf"/>
</dbReference>
<dbReference type="OrthoDB" id="9795573at2"/>
<proteinExistence type="predicted"/>
<dbReference type="PANTHER" id="PTHR30349">
    <property type="entry name" value="PHAGE INTEGRASE-RELATED"/>
    <property type="match status" value="1"/>
</dbReference>
<evidence type="ECO:0000256" key="2">
    <source>
        <dbReference type="ARBA" id="ARBA00023125"/>
    </source>
</evidence>
<dbReference type="EMBL" id="MDCJ01000007">
    <property type="protein sequence ID" value="ODS04721.1"/>
    <property type="molecule type" value="Genomic_DNA"/>
</dbReference>
<dbReference type="AlphaFoldDB" id="A0A1E3WFZ0"/>
<dbReference type="InterPro" id="IPR010998">
    <property type="entry name" value="Integrase_recombinase_N"/>
</dbReference>
<keyword evidence="2 4" id="KW-0238">DNA-binding</keyword>
<name>A0A1E3WFZ0_9VIBR</name>
<evidence type="ECO:0000259" key="5">
    <source>
        <dbReference type="PROSITE" id="PS51898"/>
    </source>
</evidence>
<keyword evidence="1" id="KW-0229">DNA integration</keyword>
<evidence type="ECO:0000256" key="3">
    <source>
        <dbReference type="ARBA" id="ARBA00023172"/>
    </source>
</evidence>
<feature type="domain" description="Core-binding (CB)" evidence="6">
    <location>
        <begin position="58"/>
        <end position="137"/>
    </location>
</feature>
<feature type="domain" description="Tyr recombinase" evidence="5">
    <location>
        <begin position="159"/>
        <end position="315"/>
    </location>
</feature>
<dbReference type="PANTHER" id="PTHR30349:SF93">
    <property type="entry name" value="FELS-2 PROPHAGE PROTEIN"/>
    <property type="match status" value="1"/>
</dbReference>
<dbReference type="InterPro" id="IPR050090">
    <property type="entry name" value="Tyrosine_recombinase_XerCD"/>
</dbReference>
<gene>
    <name evidence="7" type="ORF">VSF3289_03860</name>
    <name evidence="8" type="ORF">VSF3289_03868</name>
</gene>
<dbReference type="PROSITE" id="PS51900">
    <property type="entry name" value="CB"/>
    <property type="match status" value="1"/>
</dbReference>
<dbReference type="InterPro" id="IPR044068">
    <property type="entry name" value="CB"/>
</dbReference>